<sequence length="256" mass="29866">MQIKIFNHNRLTERPFFQELINFLINHDDVTLRKIKAAFGNEQNLERQIEDFVQAGFISRLDKRYTIQFQVFTDGDFDLTLPATEPQHLNFEQPFFVAEDSELVSKLQGSQIQQTLTNQTNAIELHFSSDFARTANNLANYFYHVAKRVALTPFEQKIFKLIGDVDSDYALKYMTTFLLKFAKKDVVKQKRPDIFVQTLEAYGYIVKHEEESYRFNLTFDESEFETVVFRDAHDFIAAQIRQCEAVPSFVKLGVGT</sequence>
<gene>
    <name evidence="1" type="ORF">SAMN02746068_00537</name>
</gene>
<proteinExistence type="predicted"/>
<dbReference type="AlphaFoldDB" id="A0A1K2H6U4"/>
<dbReference type="InterPro" id="IPR014924">
    <property type="entry name" value="DUF1803"/>
</dbReference>
<dbReference type="EMBL" id="FPKS01000002">
    <property type="protein sequence ID" value="SFZ71984.1"/>
    <property type="molecule type" value="Genomic_DNA"/>
</dbReference>
<dbReference type="Proteomes" id="UP000185655">
    <property type="component" value="Unassembled WGS sequence"/>
</dbReference>
<accession>A0A1K2H6U4</accession>
<evidence type="ECO:0008006" key="3">
    <source>
        <dbReference type="Google" id="ProtNLM"/>
    </source>
</evidence>
<organism evidence="1 2">
    <name type="scientific">Pseudolactococcus chungangensis CAU 28 = DSM 22330</name>
    <dbReference type="NCBI Taxonomy" id="1122154"/>
    <lineage>
        <taxon>Bacteria</taxon>
        <taxon>Bacillati</taxon>
        <taxon>Bacillota</taxon>
        <taxon>Bacilli</taxon>
        <taxon>Lactobacillales</taxon>
        <taxon>Streptococcaceae</taxon>
        <taxon>Pseudolactococcus</taxon>
    </lineage>
</organism>
<dbReference type="OrthoDB" id="2234771at2"/>
<dbReference type="RefSeq" id="WP_031366644.1">
    <property type="nucleotide sequence ID" value="NZ_FPKS01000002.1"/>
</dbReference>
<reference evidence="1 2" key="1">
    <citation type="submission" date="2016-11" db="EMBL/GenBank/DDBJ databases">
        <authorList>
            <person name="Jaros S."/>
            <person name="Januszkiewicz K."/>
            <person name="Wedrychowicz H."/>
        </authorList>
    </citation>
    <scope>NUCLEOTIDE SEQUENCE [LARGE SCALE GENOMIC DNA]</scope>
    <source>
        <strain evidence="1 2">DSM 22330</strain>
    </source>
</reference>
<dbReference type="STRING" id="1122154.SAMN02746068_00537"/>
<protein>
    <recommendedName>
        <fullName evidence="3">DUF1803 domain-containing protein</fullName>
    </recommendedName>
</protein>
<evidence type="ECO:0000313" key="2">
    <source>
        <dbReference type="Proteomes" id="UP000185655"/>
    </source>
</evidence>
<evidence type="ECO:0000313" key="1">
    <source>
        <dbReference type="EMBL" id="SFZ71984.1"/>
    </source>
</evidence>
<dbReference type="Pfam" id="PF08820">
    <property type="entry name" value="DUF1803"/>
    <property type="match status" value="1"/>
</dbReference>
<name>A0A1K2H6U4_9LACT</name>